<dbReference type="AlphaFoldDB" id="A0A7C3RMC2"/>
<accession>A0A7C3RMC2</accession>
<feature type="transmembrane region" description="Helical" evidence="1">
    <location>
        <begin position="165"/>
        <end position="188"/>
    </location>
</feature>
<feature type="transmembrane region" description="Helical" evidence="1">
    <location>
        <begin position="21"/>
        <end position="40"/>
    </location>
</feature>
<organism evidence="2">
    <name type="scientific">Dictyoglomus thermophilum</name>
    <dbReference type="NCBI Taxonomy" id="14"/>
    <lineage>
        <taxon>Bacteria</taxon>
        <taxon>Pseudomonadati</taxon>
        <taxon>Dictyoglomota</taxon>
        <taxon>Dictyoglomia</taxon>
        <taxon>Dictyoglomales</taxon>
        <taxon>Dictyoglomaceae</taxon>
        <taxon>Dictyoglomus</taxon>
    </lineage>
</organism>
<keyword evidence="1" id="KW-0472">Membrane</keyword>
<feature type="transmembrane region" description="Helical" evidence="1">
    <location>
        <begin position="107"/>
        <end position="128"/>
    </location>
</feature>
<name>A0A7C3RMC2_DICTH</name>
<feature type="transmembrane region" description="Helical" evidence="1">
    <location>
        <begin position="52"/>
        <end position="78"/>
    </location>
</feature>
<sequence>MRIWWFIDLKAKISDKKYLRIIYTYFFIITLITVIIWPSKSFDLNKYSITDLFLIFSIAHFIFITYLSSLTFSGNLIAEREFKIINLARFSPFKIREIIRGRFLSNLLYLIFILLILLPFNLMIGFSVDFSKIIILYFLLLLDSLPIMGLGILWSTFSNPSINWLLHWTTYILFIIFPFLFPSTFFLFPLNNILWLVKAENILYLKVNFYPSRDLPIIIIFYLIIFLISILIAEKRLKYYQGVDKR</sequence>
<evidence type="ECO:0000256" key="1">
    <source>
        <dbReference type="SAM" id="Phobius"/>
    </source>
</evidence>
<protein>
    <submittedName>
        <fullName evidence="2">Uncharacterized protein</fullName>
    </submittedName>
</protein>
<feature type="transmembrane region" description="Helical" evidence="1">
    <location>
        <begin position="134"/>
        <end position="153"/>
    </location>
</feature>
<comment type="caution">
    <text evidence="2">The sequence shown here is derived from an EMBL/GenBank/DDBJ whole genome shotgun (WGS) entry which is preliminary data.</text>
</comment>
<dbReference type="EMBL" id="DTIN01000020">
    <property type="protein sequence ID" value="HFX13684.1"/>
    <property type="molecule type" value="Genomic_DNA"/>
</dbReference>
<evidence type="ECO:0000313" key="2">
    <source>
        <dbReference type="EMBL" id="HFX13684.1"/>
    </source>
</evidence>
<keyword evidence="1" id="KW-1133">Transmembrane helix</keyword>
<reference evidence="2" key="1">
    <citation type="journal article" date="2020" name="mSystems">
        <title>Genome- and Community-Level Interaction Insights into Carbon Utilization and Element Cycling Functions of Hydrothermarchaeota in Hydrothermal Sediment.</title>
        <authorList>
            <person name="Zhou Z."/>
            <person name="Liu Y."/>
            <person name="Xu W."/>
            <person name="Pan J."/>
            <person name="Luo Z.H."/>
            <person name="Li M."/>
        </authorList>
    </citation>
    <scope>NUCLEOTIDE SEQUENCE [LARGE SCALE GENOMIC DNA]</scope>
    <source>
        <strain evidence="2">SpSt-81</strain>
    </source>
</reference>
<gene>
    <name evidence="2" type="ORF">ENW00_05955</name>
</gene>
<keyword evidence="1" id="KW-0812">Transmembrane</keyword>
<feature type="transmembrane region" description="Helical" evidence="1">
    <location>
        <begin position="215"/>
        <end position="233"/>
    </location>
</feature>
<proteinExistence type="predicted"/>